<evidence type="ECO:0000256" key="1">
    <source>
        <dbReference type="SAM" id="MobiDB-lite"/>
    </source>
</evidence>
<gene>
    <name evidence="2" type="ORF">H5410_062361</name>
</gene>
<evidence type="ECO:0000313" key="2">
    <source>
        <dbReference type="EMBL" id="KAG5572595.1"/>
    </source>
</evidence>
<keyword evidence="3" id="KW-1185">Reference proteome</keyword>
<protein>
    <submittedName>
        <fullName evidence="2">Uncharacterized protein</fullName>
    </submittedName>
</protein>
<feature type="region of interest" description="Disordered" evidence="1">
    <location>
        <begin position="36"/>
        <end position="68"/>
    </location>
</feature>
<organism evidence="2 3">
    <name type="scientific">Solanum commersonii</name>
    <name type="common">Commerson's wild potato</name>
    <name type="synonym">Commerson's nightshade</name>
    <dbReference type="NCBI Taxonomy" id="4109"/>
    <lineage>
        <taxon>Eukaryota</taxon>
        <taxon>Viridiplantae</taxon>
        <taxon>Streptophyta</taxon>
        <taxon>Embryophyta</taxon>
        <taxon>Tracheophyta</taxon>
        <taxon>Spermatophyta</taxon>
        <taxon>Magnoliopsida</taxon>
        <taxon>eudicotyledons</taxon>
        <taxon>Gunneridae</taxon>
        <taxon>Pentapetalae</taxon>
        <taxon>asterids</taxon>
        <taxon>lamiids</taxon>
        <taxon>Solanales</taxon>
        <taxon>Solanaceae</taxon>
        <taxon>Solanoideae</taxon>
        <taxon>Solaneae</taxon>
        <taxon>Solanum</taxon>
    </lineage>
</organism>
<reference evidence="2 3" key="1">
    <citation type="submission" date="2020-09" db="EMBL/GenBank/DDBJ databases">
        <title>De no assembly of potato wild relative species, Solanum commersonii.</title>
        <authorList>
            <person name="Cho K."/>
        </authorList>
    </citation>
    <scope>NUCLEOTIDE SEQUENCE [LARGE SCALE GENOMIC DNA]</scope>
    <source>
        <strain evidence="2">LZ3.2</strain>
        <tissue evidence="2">Leaf</tissue>
    </source>
</reference>
<evidence type="ECO:0000313" key="3">
    <source>
        <dbReference type="Proteomes" id="UP000824120"/>
    </source>
</evidence>
<accession>A0A9J5WA63</accession>
<dbReference type="AlphaFoldDB" id="A0A9J5WA63"/>
<sequence>MQHQQDHGRKLATLSGRMHTLAGKPDDLDVSCQANKGVKLNGPETPAPTTANALKDFNPADPKPSESCFETNNKTNYVIWGIALTIQELSCSEDESHGYEDVKVICGHTMRNKIRNEDIPDKVGVTSMVDKIRKSRLR</sequence>
<name>A0A9J5WA63_SOLCO</name>
<proteinExistence type="predicted"/>
<dbReference type="Proteomes" id="UP000824120">
    <property type="component" value="Chromosome 12"/>
</dbReference>
<dbReference type="EMBL" id="JACXVP010000012">
    <property type="protein sequence ID" value="KAG5572595.1"/>
    <property type="molecule type" value="Genomic_DNA"/>
</dbReference>
<comment type="caution">
    <text evidence="2">The sequence shown here is derived from an EMBL/GenBank/DDBJ whole genome shotgun (WGS) entry which is preliminary data.</text>
</comment>